<gene>
    <name evidence="1" type="ORF">LCGC14_1793180</name>
</gene>
<dbReference type="NCBIfam" id="TIGR01560">
    <property type="entry name" value="put_DNA_pack"/>
    <property type="match status" value="1"/>
</dbReference>
<dbReference type="EMBL" id="LAZR01017164">
    <property type="protein sequence ID" value="KKM01562.1"/>
    <property type="molecule type" value="Genomic_DNA"/>
</dbReference>
<dbReference type="NCBIfam" id="TIGR02215">
    <property type="entry name" value="phage_chp_gp8"/>
    <property type="match status" value="1"/>
</dbReference>
<dbReference type="CDD" id="cd08054">
    <property type="entry name" value="gp6"/>
    <property type="match status" value="1"/>
</dbReference>
<protein>
    <recommendedName>
        <fullName evidence="2">Phage gp6-like head-tail connector protein</fullName>
    </recommendedName>
</protein>
<dbReference type="Gene3D" id="1.10.3230.30">
    <property type="entry name" value="Phage gp6-like head-tail connector protein"/>
    <property type="match status" value="1"/>
</dbReference>
<dbReference type="InterPro" id="IPR006450">
    <property type="entry name" value="Phage_HK97_gp6-like"/>
</dbReference>
<dbReference type="Pfam" id="PF05135">
    <property type="entry name" value="Phage_connect_1"/>
    <property type="match status" value="1"/>
</dbReference>
<dbReference type="InterPro" id="IPR021146">
    <property type="entry name" value="Phage_gp6-like_head-tail"/>
</dbReference>
<dbReference type="InterPro" id="IPR011738">
    <property type="entry name" value="Phage_CHP"/>
</dbReference>
<accession>A0A0F9HEJ5</accession>
<name>A0A0F9HEJ5_9ZZZZ</name>
<dbReference type="AlphaFoldDB" id="A0A0F9HEJ5"/>
<sequence length="201" mass="23197">MHVDLTAKDLILVTAPLIEPLTLEEVKDHLRIDGTIEDSYIEPLIQPAREWAEAYLNRALITQTWDLFLERFPKWSGTQIEIPFPKLQSITDVKYQDILDVQQIWSDTLYTVDTNREIGRIIPITDEDYPSTFGHIHDVVIRFVAGYGSNAEDVPRAILQGMLLKIGHWYERREDTSVAPMHKIPDGAMNLLTPYKVWRAV</sequence>
<reference evidence="1" key="1">
    <citation type="journal article" date="2015" name="Nature">
        <title>Complex archaea that bridge the gap between prokaryotes and eukaryotes.</title>
        <authorList>
            <person name="Spang A."/>
            <person name="Saw J.H."/>
            <person name="Jorgensen S.L."/>
            <person name="Zaremba-Niedzwiedzka K."/>
            <person name="Martijn J."/>
            <person name="Lind A.E."/>
            <person name="van Eijk R."/>
            <person name="Schleper C."/>
            <person name="Guy L."/>
            <person name="Ettema T.J."/>
        </authorList>
    </citation>
    <scope>NUCLEOTIDE SEQUENCE</scope>
</reference>
<evidence type="ECO:0008006" key="2">
    <source>
        <dbReference type="Google" id="ProtNLM"/>
    </source>
</evidence>
<evidence type="ECO:0000313" key="1">
    <source>
        <dbReference type="EMBL" id="KKM01562.1"/>
    </source>
</evidence>
<organism evidence="1">
    <name type="scientific">marine sediment metagenome</name>
    <dbReference type="NCBI Taxonomy" id="412755"/>
    <lineage>
        <taxon>unclassified sequences</taxon>
        <taxon>metagenomes</taxon>
        <taxon>ecological metagenomes</taxon>
    </lineage>
</organism>
<proteinExistence type="predicted"/>
<comment type="caution">
    <text evidence="1">The sequence shown here is derived from an EMBL/GenBank/DDBJ whole genome shotgun (WGS) entry which is preliminary data.</text>
</comment>